<dbReference type="EMBL" id="JBIRXV010000009">
    <property type="protein sequence ID" value="MFI2324896.1"/>
    <property type="molecule type" value="Genomic_DNA"/>
</dbReference>
<evidence type="ECO:0000313" key="1">
    <source>
        <dbReference type="EMBL" id="MFI2324896.1"/>
    </source>
</evidence>
<name>A0ABW7WR40_9NOCA</name>
<gene>
    <name evidence="1" type="ORF">ACH47G_30785</name>
</gene>
<organism evidence="1 2">
    <name type="scientific">Nocardia beijingensis</name>
    <dbReference type="NCBI Taxonomy" id="95162"/>
    <lineage>
        <taxon>Bacteria</taxon>
        <taxon>Bacillati</taxon>
        <taxon>Actinomycetota</taxon>
        <taxon>Actinomycetes</taxon>
        <taxon>Mycobacteriales</taxon>
        <taxon>Nocardiaceae</taxon>
        <taxon>Nocardia</taxon>
    </lineage>
</organism>
<keyword evidence="2" id="KW-1185">Reference proteome</keyword>
<dbReference type="RefSeq" id="WP_396948485.1">
    <property type="nucleotide sequence ID" value="NZ_JBIRXV010000009.1"/>
</dbReference>
<accession>A0ABW7WR40</accession>
<protein>
    <submittedName>
        <fullName evidence="1">Uncharacterized protein</fullName>
    </submittedName>
</protein>
<dbReference type="Proteomes" id="UP001611450">
    <property type="component" value="Unassembled WGS sequence"/>
</dbReference>
<comment type="caution">
    <text evidence="1">The sequence shown here is derived from an EMBL/GenBank/DDBJ whole genome shotgun (WGS) entry which is preliminary data.</text>
</comment>
<proteinExistence type="predicted"/>
<sequence length="83" mass="9251">MQPDPAEPHHYLSGMTSPLPDEPDVHLILRIRGHHLHYAACVTAALVFVQDANVRRCADAVIVASGATDRLPRLPCERLYVER</sequence>
<reference evidence="1 2" key="1">
    <citation type="submission" date="2024-10" db="EMBL/GenBank/DDBJ databases">
        <title>The Natural Products Discovery Center: Release of the First 8490 Sequenced Strains for Exploring Actinobacteria Biosynthetic Diversity.</title>
        <authorList>
            <person name="Kalkreuter E."/>
            <person name="Kautsar S.A."/>
            <person name="Yang D."/>
            <person name="Bader C.D."/>
            <person name="Teijaro C.N."/>
            <person name="Fluegel L."/>
            <person name="Davis C.M."/>
            <person name="Simpson J.R."/>
            <person name="Lauterbach L."/>
            <person name="Steele A.D."/>
            <person name="Gui C."/>
            <person name="Meng S."/>
            <person name="Li G."/>
            <person name="Viehrig K."/>
            <person name="Ye F."/>
            <person name="Su P."/>
            <person name="Kiefer A.F."/>
            <person name="Nichols A."/>
            <person name="Cepeda A.J."/>
            <person name="Yan W."/>
            <person name="Fan B."/>
            <person name="Jiang Y."/>
            <person name="Adhikari A."/>
            <person name="Zheng C.-J."/>
            <person name="Schuster L."/>
            <person name="Cowan T.M."/>
            <person name="Smanski M.J."/>
            <person name="Chevrette M.G."/>
            <person name="De Carvalho L.P.S."/>
            <person name="Shen B."/>
        </authorList>
    </citation>
    <scope>NUCLEOTIDE SEQUENCE [LARGE SCALE GENOMIC DNA]</scope>
    <source>
        <strain evidence="1 2">NPDC019626</strain>
    </source>
</reference>
<evidence type="ECO:0000313" key="2">
    <source>
        <dbReference type="Proteomes" id="UP001611450"/>
    </source>
</evidence>